<comment type="caution">
    <text evidence="2">The sequence shown here is derived from an EMBL/GenBank/DDBJ whole genome shotgun (WGS) entry which is preliminary data.</text>
</comment>
<sequence>MKNKIQIHKSLGFFLALVMCVLVNASGQSVADIIDIRPKEIMDLVDGNTTEISDRDKKGRLLLNECFDAHGWVEGNSSIISATYIDDWSVAPEPLRKYNNWPHLKQALQHDFLSFRLGHSRVRLLNGPSKNEIWGIDHNVPYKIIDGKARQVDDSNMVPALVGKEYFIQLPYWIKKVPIVAHVRDTVLQDKAYHLVFGTWETPKANSTFDQYVYWINQRTKLLEIVQYTVRVVDPKAVGFVVFDDFREIDGMVIPFVHRLGYLPTPEGLIHEMRFQSIVLDPKGLSISDLRGLDKND</sequence>
<dbReference type="AlphaFoldDB" id="A0A3B0C7A7"/>
<evidence type="ECO:0000256" key="1">
    <source>
        <dbReference type="SAM" id="SignalP"/>
    </source>
</evidence>
<name>A0A3B0C7A7_9FLAO</name>
<evidence type="ECO:0000313" key="2">
    <source>
        <dbReference type="EMBL" id="RKN80239.1"/>
    </source>
</evidence>
<feature type="chain" id="PRO_5017272835" description="Outer membrane lipoprotein-sorting protein" evidence="1">
    <location>
        <begin position="26"/>
        <end position="297"/>
    </location>
</feature>
<keyword evidence="3" id="KW-1185">Reference proteome</keyword>
<dbReference type="Proteomes" id="UP000276603">
    <property type="component" value="Unassembled WGS sequence"/>
</dbReference>
<proteinExistence type="predicted"/>
<keyword evidence="1" id="KW-0732">Signal</keyword>
<evidence type="ECO:0000313" key="3">
    <source>
        <dbReference type="Proteomes" id="UP000276603"/>
    </source>
</evidence>
<reference evidence="2 3" key="1">
    <citation type="submission" date="2018-10" db="EMBL/GenBank/DDBJ databases">
        <title>Ulvibacterium marinum gen. nov., sp. nov., a novel marine bacterium of the family Flavobacteriaceae, isolated from a culture of the green alga Ulva prolifera.</title>
        <authorList>
            <person name="Zhang Z."/>
        </authorList>
    </citation>
    <scope>NUCLEOTIDE SEQUENCE [LARGE SCALE GENOMIC DNA]</scope>
    <source>
        <strain evidence="2 3">CCMM003</strain>
    </source>
</reference>
<organism evidence="2 3">
    <name type="scientific">Ulvibacterium marinum</name>
    <dbReference type="NCBI Taxonomy" id="2419782"/>
    <lineage>
        <taxon>Bacteria</taxon>
        <taxon>Pseudomonadati</taxon>
        <taxon>Bacteroidota</taxon>
        <taxon>Flavobacteriia</taxon>
        <taxon>Flavobacteriales</taxon>
        <taxon>Flavobacteriaceae</taxon>
        <taxon>Ulvibacterium</taxon>
    </lineage>
</organism>
<dbReference type="OrthoDB" id="1160533at2"/>
<feature type="signal peptide" evidence="1">
    <location>
        <begin position="1"/>
        <end position="25"/>
    </location>
</feature>
<evidence type="ECO:0008006" key="4">
    <source>
        <dbReference type="Google" id="ProtNLM"/>
    </source>
</evidence>
<accession>A0A3B0C7A7</accession>
<protein>
    <recommendedName>
        <fullName evidence="4">Outer membrane lipoprotein-sorting protein</fullName>
    </recommendedName>
</protein>
<dbReference type="RefSeq" id="WP_120713048.1">
    <property type="nucleotide sequence ID" value="NZ_RBCJ01000003.1"/>
</dbReference>
<gene>
    <name evidence="2" type="ORF">D7Z94_18595</name>
</gene>
<dbReference type="EMBL" id="RBCJ01000003">
    <property type="protein sequence ID" value="RKN80239.1"/>
    <property type="molecule type" value="Genomic_DNA"/>
</dbReference>